<evidence type="ECO:0000313" key="1">
    <source>
        <dbReference type="Ensembl" id="ENSSANP00000088089.1"/>
    </source>
</evidence>
<keyword evidence="2" id="KW-1185">Reference proteome</keyword>
<evidence type="ECO:0000313" key="2">
    <source>
        <dbReference type="Proteomes" id="UP000472260"/>
    </source>
</evidence>
<dbReference type="Ensembl" id="ENSSANT00000093598.1">
    <property type="protein sequence ID" value="ENSSANP00000088089.1"/>
    <property type="gene ID" value="ENSSANG00000043632.1"/>
</dbReference>
<proteinExistence type="predicted"/>
<dbReference type="Proteomes" id="UP000472260">
    <property type="component" value="Unassembled WGS sequence"/>
</dbReference>
<sequence length="64" mass="7054">ISCTSINISIEPDLDGLPPSKAVNTNFMFFVTSLSSGLCNIRIGILPSSRSLISRRKWSLWLSL</sequence>
<reference evidence="1" key="1">
    <citation type="submission" date="2025-08" db="UniProtKB">
        <authorList>
            <consortium name="Ensembl"/>
        </authorList>
    </citation>
    <scope>IDENTIFICATION</scope>
</reference>
<protein>
    <submittedName>
        <fullName evidence="1">Uncharacterized protein</fullName>
    </submittedName>
</protein>
<name>A0A671RWQ2_9TELE</name>
<reference evidence="1" key="2">
    <citation type="submission" date="2025-09" db="UniProtKB">
        <authorList>
            <consortium name="Ensembl"/>
        </authorList>
    </citation>
    <scope>IDENTIFICATION</scope>
</reference>
<organism evidence="1 2">
    <name type="scientific">Sinocyclocheilus anshuiensis</name>
    <dbReference type="NCBI Taxonomy" id="1608454"/>
    <lineage>
        <taxon>Eukaryota</taxon>
        <taxon>Metazoa</taxon>
        <taxon>Chordata</taxon>
        <taxon>Craniata</taxon>
        <taxon>Vertebrata</taxon>
        <taxon>Euteleostomi</taxon>
        <taxon>Actinopterygii</taxon>
        <taxon>Neopterygii</taxon>
        <taxon>Teleostei</taxon>
        <taxon>Ostariophysi</taxon>
        <taxon>Cypriniformes</taxon>
        <taxon>Cyprinidae</taxon>
        <taxon>Cyprininae</taxon>
        <taxon>Sinocyclocheilus</taxon>
    </lineage>
</organism>
<accession>A0A671RWQ2</accession>
<dbReference type="AlphaFoldDB" id="A0A671RWQ2"/>